<dbReference type="GO" id="GO:0030018">
    <property type="term" value="C:Z disc"/>
    <property type="evidence" value="ECO:0007669"/>
    <property type="project" value="TreeGrafter"/>
</dbReference>
<dbReference type="GO" id="GO:0061061">
    <property type="term" value="P:muscle structure development"/>
    <property type="evidence" value="ECO:0007669"/>
    <property type="project" value="TreeGrafter"/>
</dbReference>
<dbReference type="EnsemblMetazoa" id="XM_026443236">
    <property type="protein sequence ID" value="XP_026299021"/>
    <property type="gene ID" value="LOC726121"/>
</dbReference>
<dbReference type="SUPFAM" id="SSF50156">
    <property type="entry name" value="PDZ domain-like"/>
    <property type="match status" value="1"/>
</dbReference>
<dbReference type="Pfam" id="PF00595">
    <property type="entry name" value="PDZ"/>
    <property type="match status" value="1"/>
</dbReference>
<evidence type="ECO:0000256" key="1">
    <source>
        <dbReference type="ARBA" id="ARBA00004496"/>
    </source>
</evidence>
<gene>
    <name evidence="7" type="primary">726121</name>
    <name evidence="9 10" type="synonym">LOC726121</name>
</gene>
<evidence type="ECO:0000313" key="10">
    <source>
        <dbReference type="RefSeq" id="XP_026299021.1"/>
    </source>
</evidence>
<dbReference type="RefSeq" id="XP_026299020.1">
    <property type="nucleotide sequence ID" value="XM_026443235.1"/>
</dbReference>
<dbReference type="PANTHER" id="PTHR24214:SF38">
    <property type="entry name" value="PDZ AND LIM DOMAIN PROTEIN ZASP-RELATED"/>
    <property type="match status" value="1"/>
</dbReference>
<dbReference type="PANTHER" id="PTHR24214">
    <property type="entry name" value="PDZ AND LIM DOMAIN PROTEIN ZASP"/>
    <property type="match status" value="1"/>
</dbReference>
<feature type="region of interest" description="Disordered" evidence="4">
    <location>
        <begin position="226"/>
        <end position="256"/>
    </location>
</feature>
<dbReference type="EnsemblMetazoa" id="XM_026443235">
    <property type="protein sequence ID" value="XP_026299020"/>
    <property type="gene ID" value="LOC726121"/>
</dbReference>
<accession>A0A7M7MPJ1</accession>
<dbReference type="OrthoDB" id="44841at2759"/>
<feature type="compositionally biased region" description="Basic and acidic residues" evidence="4">
    <location>
        <begin position="134"/>
        <end position="155"/>
    </location>
</feature>
<dbReference type="GO" id="GO:0001725">
    <property type="term" value="C:stress fiber"/>
    <property type="evidence" value="ECO:0007669"/>
    <property type="project" value="TreeGrafter"/>
</dbReference>
<keyword evidence="2" id="KW-0963">Cytoplasm</keyword>
<feature type="compositionally biased region" description="Acidic residues" evidence="4">
    <location>
        <begin position="301"/>
        <end position="311"/>
    </location>
</feature>
<keyword evidence="3" id="KW-0479">Metal-binding</keyword>
<sequence>MAINIKFTKFDNTPWGFRLAGGSDFPQPLTVIRVTEGSLAECMGLKVGDVVVRLNDQPISSLTHGQAHEELMRAGNNFVLGVLRQEDFVKAAEALSEENIVPYKIPLADLPPVFPEQILKEETVIERHEYEIKTREEEEGPKEVEPLPEKPKDANSEIVPNQNLTDDEIAQLILGEEELLDDKGVLGVNFKKLRPRVTVLKQSKVIEELQNIATAEPPLVEQLRRTSVFLQKPERPIPTPRKKEGEQEDRETESYKVVIKKQKRRSVTDRLLERGLLKPEGASTPEPFTPEVNMESKAEKVEEEEEEEDSSILDPRSATCSPLDDDPRVSVQRVGPRSSSLFETRAHDVETDGATASRCLSHRERVASKRGSRTSVRFPRRLSLGKWRHVAVKGSKCWLGAVGRGVQVSRGRRGLATSRRGVEKCSKSRRIEGRSYLETYLRREEDNWRVVDGMFGRRCEARCCFVESSSRKTDRVEESPVRGVELSRPRLFPDRRYFDERSRRRILHFKGRYVQRILRRDAVPRSFNRILDAALSLKRNLRARGENSKDWTWYLAENASFNRSCARPRKKFTFRARYVERILEKQFECLGLIANRVRRQLLQLVRSDSSRMIVPSLSSFNSRHASSSLSPAGEGGVLSDLVRSSKDYISAEIFHRGSRRSRSSRASSGVSSDPLDDGFRTFLPIDRSFHDQRFGEGGRGSDKTKAIEDNDRDGRRLSFVPTILYESLTNRIGVDFTRLVAYAFVPCTSIILLYMYK</sequence>
<evidence type="ECO:0000313" key="9">
    <source>
        <dbReference type="RefSeq" id="XP_026299020.1"/>
    </source>
</evidence>
<dbReference type="RefSeq" id="XP_026299021.1">
    <property type="nucleotide sequence ID" value="XM_026443236.1"/>
</dbReference>
<dbReference type="Proteomes" id="UP000005203">
    <property type="component" value="Linkage group LG10"/>
</dbReference>
<reference evidence="9 10" key="2">
    <citation type="submission" date="2025-04" db="UniProtKB">
        <authorList>
            <consortium name="RefSeq"/>
        </authorList>
    </citation>
    <scope>IDENTIFICATION</scope>
    <source>
        <strain evidence="9 10">DH4</strain>
        <tissue evidence="9 10">Whole body</tissue>
    </source>
</reference>
<evidence type="ECO:0000256" key="3">
    <source>
        <dbReference type="ARBA" id="ARBA00023038"/>
    </source>
</evidence>
<dbReference type="CDD" id="cd23068">
    <property type="entry name" value="PDZ_ZASP52-like"/>
    <property type="match status" value="1"/>
</dbReference>
<feature type="region of interest" description="Disordered" evidence="4">
    <location>
        <begin position="270"/>
        <end position="338"/>
    </location>
</feature>
<dbReference type="GO" id="GO:0003779">
    <property type="term" value="F:actin binding"/>
    <property type="evidence" value="ECO:0007669"/>
    <property type="project" value="TreeGrafter"/>
</dbReference>
<name>A0A7M7MPD3_APIME</name>
<dbReference type="GO" id="GO:0030036">
    <property type="term" value="P:actin cytoskeleton organization"/>
    <property type="evidence" value="ECO:0007669"/>
    <property type="project" value="TreeGrafter"/>
</dbReference>
<feature type="domain" description="PDZ" evidence="6">
    <location>
        <begin position="4"/>
        <end position="86"/>
    </location>
</feature>
<feature type="transmembrane region" description="Helical" evidence="5">
    <location>
        <begin position="739"/>
        <end position="756"/>
    </location>
</feature>
<keyword evidence="5" id="KW-0812">Transmembrane</keyword>
<keyword evidence="5" id="KW-1133">Transmembrane helix</keyword>
<evidence type="ECO:0000256" key="4">
    <source>
        <dbReference type="SAM" id="MobiDB-lite"/>
    </source>
</evidence>
<reference evidence="7" key="1">
    <citation type="submission" date="2021-01" db="UniProtKB">
        <authorList>
            <consortium name="EnsemblMetazoa"/>
        </authorList>
    </citation>
    <scope>IDENTIFICATION</scope>
    <source>
        <strain evidence="7">DH4</strain>
    </source>
</reference>
<dbReference type="InterPro" id="IPR050604">
    <property type="entry name" value="PDZ-LIM_domain"/>
</dbReference>
<keyword evidence="8" id="KW-1185">Reference proteome</keyword>
<keyword evidence="3" id="KW-0440">LIM domain</keyword>
<dbReference type="SMART" id="SM00228">
    <property type="entry name" value="PDZ"/>
    <property type="match status" value="1"/>
</dbReference>
<dbReference type="InterPro" id="IPR036034">
    <property type="entry name" value="PDZ_sf"/>
</dbReference>
<evidence type="ECO:0000256" key="5">
    <source>
        <dbReference type="SAM" id="Phobius"/>
    </source>
</evidence>
<feature type="region of interest" description="Disordered" evidence="4">
    <location>
        <begin position="134"/>
        <end position="159"/>
    </location>
</feature>
<evidence type="ECO:0000256" key="2">
    <source>
        <dbReference type="ARBA" id="ARBA00022490"/>
    </source>
</evidence>
<accession>A0A8B8H4U2</accession>
<organism evidence="7">
    <name type="scientific">Apis mellifera</name>
    <name type="common">Honeybee</name>
    <dbReference type="NCBI Taxonomy" id="7460"/>
    <lineage>
        <taxon>Eukaryota</taxon>
        <taxon>Metazoa</taxon>
        <taxon>Ecdysozoa</taxon>
        <taxon>Arthropoda</taxon>
        <taxon>Hexapoda</taxon>
        <taxon>Insecta</taxon>
        <taxon>Pterygota</taxon>
        <taxon>Neoptera</taxon>
        <taxon>Endopterygota</taxon>
        <taxon>Hymenoptera</taxon>
        <taxon>Apocrita</taxon>
        <taxon>Aculeata</taxon>
        <taxon>Apoidea</taxon>
        <taxon>Anthophila</taxon>
        <taxon>Apidae</taxon>
        <taxon>Apis</taxon>
    </lineage>
</organism>
<keyword evidence="3" id="KW-0862">Zinc</keyword>
<dbReference type="GO" id="GO:0051371">
    <property type="term" value="F:muscle alpha-actinin binding"/>
    <property type="evidence" value="ECO:0007669"/>
    <property type="project" value="TreeGrafter"/>
</dbReference>
<comment type="subcellular location">
    <subcellularLocation>
        <location evidence="1">Cytoplasm</location>
    </subcellularLocation>
</comment>
<accession>A0A8B8H4U1</accession>
<evidence type="ECO:0000313" key="8">
    <source>
        <dbReference type="Proteomes" id="UP000005203"/>
    </source>
</evidence>
<dbReference type="GO" id="GO:0005912">
    <property type="term" value="C:adherens junction"/>
    <property type="evidence" value="ECO:0007669"/>
    <property type="project" value="TreeGrafter"/>
</dbReference>
<accession>A0A7M7MPD3</accession>
<keyword evidence="5" id="KW-0472">Membrane</keyword>
<evidence type="ECO:0000259" key="6">
    <source>
        <dbReference type="PROSITE" id="PS50106"/>
    </source>
</evidence>
<dbReference type="Gene3D" id="2.30.42.10">
    <property type="match status" value="1"/>
</dbReference>
<dbReference type="AlphaFoldDB" id="A0A7M7MPD3"/>
<protein>
    <submittedName>
        <fullName evidence="9 10">Uncharacterized protein LOC726121 isoform X1</fullName>
    </submittedName>
</protein>
<dbReference type="InterPro" id="IPR001478">
    <property type="entry name" value="PDZ"/>
</dbReference>
<dbReference type="PROSITE" id="PS50106">
    <property type="entry name" value="PDZ"/>
    <property type="match status" value="1"/>
</dbReference>
<evidence type="ECO:0000313" key="7">
    <source>
        <dbReference type="EnsemblMetazoa" id="XP_026299020"/>
    </source>
</evidence>
<proteinExistence type="predicted"/>
<dbReference type="FunFam" id="2.30.42.10:FF:000055">
    <property type="entry name" value="PDZ and LIM domain protein 3"/>
    <property type="match status" value="1"/>
</dbReference>
<dbReference type="GO" id="GO:0031941">
    <property type="term" value="C:filamentous actin"/>
    <property type="evidence" value="ECO:0007669"/>
    <property type="project" value="TreeGrafter"/>
</dbReference>